<feature type="transmembrane region" description="Helical" evidence="8">
    <location>
        <begin position="157"/>
        <end position="175"/>
    </location>
</feature>
<feature type="transmembrane region" description="Helical" evidence="8">
    <location>
        <begin position="220"/>
        <end position="243"/>
    </location>
</feature>
<dbReference type="GO" id="GO:0044038">
    <property type="term" value="P:cell wall macromolecule biosynthetic process"/>
    <property type="evidence" value="ECO:0007669"/>
    <property type="project" value="TreeGrafter"/>
</dbReference>
<evidence type="ECO:0000313" key="10">
    <source>
        <dbReference type="Proteomes" id="UP001224674"/>
    </source>
</evidence>
<dbReference type="AlphaFoldDB" id="A0AAJ6AIK3"/>
<comment type="subcellular location">
    <subcellularLocation>
        <location evidence="1">Cell membrane</location>
        <topology evidence="1">Multi-pass membrane protein</topology>
    </subcellularLocation>
</comment>
<dbReference type="GO" id="GO:0016780">
    <property type="term" value="F:phosphotransferase activity, for other substituted phosphate groups"/>
    <property type="evidence" value="ECO:0007669"/>
    <property type="project" value="InterPro"/>
</dbReference>
<feature type="transmembrane region" description="Helical" evidence="8">
    <location>
        <begin position="274"/>
        <end position="292"/>
    </location>
</feature>
<dbReference type="Pfam" id="PF00953">
    <property type="entry name" value="Glycos_transf_4"/>
    <property type="match status" value="1"/>
</dbReference>
<dbReference type="EMBL" id="CP122566">
    <property type="protein sequence ID" value="WGH93367.1"/>
    <property type="molecule type" value="Genomic_DNA"/>
</dbReference>
<keyword evidence="10" id="KW-1185">Reference proteome</keyword>
<keyword evidence="7" id="KW-0479">Metal-binding</keyword>
<keyword evidence="4 8" id="KW-0812">Transmembrane</keyword>
<keyword evidence="5 8" id="KW-1133">Transmembrane helix</keyword>
<feature type="transmembrane region" description="Helical" evidence="8">
    <location>
        <begin position="187"/>
        <end position="208"/>
    </location>
</feature>
<feature type="transmembrane region" description="Helical" evidence="8">
    <location>
        <begin position="100"/>
        <end position="119"/>
    </location>
</feature>
<gene>
    <name evidence="9" type="ORF">QDX21_00675</name>
</gene>
<dbReference type="GO" id="GO:0005886">
    <property type="term" value="C:plasma membrane"/>
    <property type="evidence" value="ECO:0007669"/>
    <property type="project" value="UniProtKB-SubCell"/>
</dbReference>
<dbReference type="EC" id="2.7.8.-" evidence="9"/>
<keyword evidence="6 8" id="KW-0472">Membrane</keyword>
<dbReference type="RefSeq" id="WP_279674905.1">
    <property type="nucleotide sequence ID" value="NZ_CP122566.1"/>
</dbReference>
<organism evidence="9 10">
    <name type="scientific">Auritidibacter ignavus</name>
    <dbReference type="NCBI Taxonomy" id="678932"/>
    <lineage>
        <taxon>Bacteria</taxon>
        <taxon>Bacillati</taxon>
        <taxon>Actinomycetota</taxon>
        <taxon>Actinomycetes</taxon>
        <taxon>Micrococcales</taxon>
        <taxon>Micrococcaceae</taxon>
        <taxon>Auritidibacter</taxon>
    </lineage>
</organism>
<feature type="transmembrane region" description="Helical" evidence="8">
    <location>
        <begin position="12"/>
        <end position="31"/>
    </location>
</feature>
<evidence type="ECO:0000256" key="7">
    <source>
        <dbReference type="PIRSR" id="PIRSR600715-1"/>
    </source>
</evidence>
<evidence type="ECO:0000256" key="3">
    <source>
        <dbReference type="ARBA" id="ARBA00022679"/>
    </source>
</evidence>
<dbReference type="GO" id="GO:0071555">
    <property type="term" value="P:cell wall organization"/>
    <property type="evidence" value="ECO:0007669"/>
    <property type="project" value="TreeGrafter"/>
</dbReference>
<dbReference type="GO" id="GO:0009103">
    <property type="term" value="P:lipopolysaccharide biosynthetic process"/>
    <property type="evidence" value="ECO:0007669"/>
    <property type="project" value="TreeGrafter"/>
</dbReference>
<sequence>MHRDPIPKLGGVAMAVAVIMTLGVAGTIPFLDAIFADPAPVRGVLLAILVIVMFGVADDLWDLHWSLKLLGQILAGLSLGLNSIKVEAMPVGWIHVESEGLQIALTVLAVVLTVNAFNFVDGLDGLAAGVALIGGSVFFIYSYVLTRTINAYDYSNLATLLMAVLLGACIGFLPFNFNPARIFMGEVGAQLIGLLMAAAAVAVTADVGALEGFRFRNVPAYMPIMLPLAVLVLPLLDLLMAVVRRTARRSSPFSADRGHIHHKLVDGGYTHRQAVLLLYLWTFVVAYGTVSLTFFEPWIVMLITSLALAVTMWLTFRPWILRRAYYRRLNQIRQARRAQHQREQHHDATDHRPST</sequence>
<evidence type="ECO:0000256" key="1">
    <source>
        <dbReference type="ARBA" id="ARBA00004651"/>
    </source>
</evidence>
<keyword evidence="2" id="KW-1003">Cell membrane</keyword>
<dbReference type="InterPro" id="IPR000715">
    <property type="entry name" value="Glycosyl_transferase_4"/>
</dbReference>
<dbReference type="PANTHER" id="PTHR22926">
    <property type="entry name" value="PHOSPHO-N-ACETYLMURAMOYL-PENTAPEPTIDE-TRANSFERASE"/>
    <property type="match status" value="1"/>
</dbReference>
<evidence type="ECO:0000313" key="9">
    <source>
        <dbReference type="EMBL" id="WGH93367.1"/>
    </source>
</evidence>
<evidence type="ECO:0000256" key="8">
    <source>
        <dbReference type="SAM" id="Phobius"/>
    </source>
</evidence>
<dbReference type="Proteomes" id="UP001224674">
    <property type="component" value="Chromosome"/>
</dbReference>
<feature type="transmembrane region" description="Helical" evidence="8">
    <location>
        <begin position="298"/>
        <end position="320"/>
    </location>
</feature>
<comment type="cofactor">
    <cofactor evidence="7">
        <name>Mg(2+)</name>
        <dbReference type="ChEBI" id="CHEBI:18420"/>
    </cofactor>
</comment>
<evidence type="ECO:0000256" key="5">
    <source>
        <dbReference type="ARBA" id="ARBA00022989"/>
    </source>
</evidence>
<feature type="transmembrane region" description="Helical" evidence="8">
    <location>
        <begin position="126"/>
        <end position="145"/>
    </location>
</feature>
<feature type="binding site" evidence="7">
    <location>
        <position position="118"/>
    </location>
    <ligand>
        <name>Mg(2+)</name>
        <dbReference type="ChEBI" id="CHEBI:18420"/>
    </ligand>
</feature>
<dbReference type="PANTHER" id="PTHR22926:SF3">
    <property type="entry name" value="UNDECAPRENYL-PHOSPHATE ALPHA-N-ACETYLGLUCOSAMINYL 1-PHOSPHATE TRANSFERASE"/>
    <property type="match status" value="1"/>
</dbReference>
<protein>
    <submittedName>
        <fullName evidence="9">MraY family glycosyltransferase</fullName>
        <ecNumber evidence="9">2.7.8.-</ecNumber>
    </submittedName>
</protein>
<evidence type="ECO:0000256" key="4">
    <source>
        <dbReference type="ARBA" id="ARBA00022692"/>
    </source>
</evidence>
<evidence type="ECO:0000256" key="2">
    <source>
        <dbReference type="ARBA" id="ARBA00022475"/>
    </source>
</evidence>
<proteinExistence type="predicted"/>
<feature type="transmembrane region" description="Helical" evidence="8">
    <location>
        <begin position="43"/>
        <end position="61"/>
    </location>
</feature>
<name>A0AAJ6AIK3_9MICC</name>
<reference evidence="9 10" key="1">
    <citation type="submission" date="2023-03" db="EMBL/GenBank/DDBJ databases">
        <title>Complete genome sequences of several Auritidibacter ignavus strains isolated from ear infections.</title>
        <authorList>
            <person name="Baehr T."/>
            <person name="Baumhoegger A.M."/>
        </authorList>
    </citation>
    <scope>NUCLEOTIDE SEQUENCE [LARGE SCALE GENOMIC DNA]</scope>
    <source>
        <strain evidence="9 10">BABAE-6</strain>
    </source>
</reference>
<dbReference type="CDD" id="cd06853">
    <property type="entry name" value="GT_WecA_like"/>
    <property type="match status" value="1"/>
</dbReference>
<accession>A0AAJ6AIK3</accession>
<keyword evidence="3 9" id="KW-0808">Transferase</keyword>
<keyword evidence="7" id="KW-0460">Magnesium</keyword>
<dbReference type="GO" id="GO:0046872">
    <property type="term" value="F:metal ion binding"/>
    <property type="evidence" value="ECO:0007669"/>
    <property type="project" value="UniProtKB-KW"/>
</dbReference>
<evidence type="ECO:0000256" key="6">
    <source>
        <dbReference type="ARBA" id="ARBA00023136"/>
    </source>
</evidence>